<comment type="caution">
    <text evidence="3">The sequence shown here is derived from an EMBL/GenBank/DDBJ whole genome shotgun (WGS) entry which is preliminary data.</text>
</comment>
<proteinExistence type="predicted"/>
<sequence length="693" mass="78217">MEQKQTLPQKSRTVQKCFVDLINYLENNDVPNVISPSEITDALERFALWAGNLGALRGPTSKLSLEYRLAEAPEIRSQIHRQLDYLLEAIDDVTTLVQERQMSHDIMDDDMNMGYFDEPDDPEEGPSEEIRMNIDLISESLKTLFRIAVLVRKTDPDNRFERAIIHSSKITFPHTFDVDYVREKYPKLKTKEQSWLAERLGKAIARRRQFIKYCRDHRDRLALDDENIEAEGATTVLQSSKATTLLPENTTSNLTIDDYEDDLVSILSTSTTTDGLSTLALPRLVDLLKDSEAFECPICFTLRAMKGERSWRVHAFQDLKPYSCTVGGAECDSLAFQDRNSWFQHELDCHRSQYMCSLCEGGLFLERASLRLHILTSHGQFPEHQLQIIEDAGRKAPTSFDAQSCPFCNDWSVALQAKEKLKSQEIKSQTILVRTDRFKRHVAAHLEQLAIFAIPRATEDDGEDKRSLADSLGSNITGLPESEIQESLPTPGKGSLEERSTNDEDLLNADEGRDDDPSSPEQYAMGSTYQYAMGSSGSYPPEIDLSAGNLRQPFRSVTDAVQNPDLPSLSQPGRIMGIHPLEHVEEEATIPEAKWTGQEQNSFYGDEVSHMTIRVREKLQASNEESETNMATTTSSEELVKDRGATYKRVGHPGFETVNTAQNKKDNNSVDSSSRKQHAKIQTTSSEKLVHEQ</sequence>
<feature type="domain" description="Oxidoreductase acuF-like C2H2 type zinc-finger" evidence="2">
    <location>
        <begin position="292"/>
        <end position="319"/>
    </location>
</feature>
<gene>
    <name evidence="3" type="ORF">CFAM422_001133</name>
</gene>
<protein>
    <recommendedName>
        <fullName evidence="2">Oxidoreductase acuF-like C2H2 type zinc-finger domain-containing protein</fullName>
    </recommendedName>
</protein>
<evidence type="ECO:0000259" key="2">
    <source>
        <dbReference type="Pfam" id="PF26082"/>
    </source>
</evidence>
<evidence type="ECO:0000256" key="1">
    <source>
        <dbReference type="SAM" id="MobiDB-lite"/>
    </source>
</evidence>
<reference evidence="3 4" key="1">
    <citation type="submission" date="2018-06" db="EMBL/GenBank/DDBJ databases">
        <title>Genome analysis of cellulolytic fungus Trichoderma lentiforme CFAM-422.</title>
        <authorList>
            <person name="Steindorff A.S."/>
            <person name="Formighieri E.F."/>
            <person name="Midorikawa G.E.O."/>
            <person name="Tamietti M.S."/>
            <person name="Ramos E.Z."/>
            <person name="Silva A.S."/>
            <person name="Bon E.P.S."/>
            <person name="Mendes T.D."/>
            <person name="Damaso M.C.T."/>
            <person name="Favaro L.C.L."/>
        </authorList>
    </citation>
    <scope>NUCLEOTIDE SEQUENCE [LARGE SCALE GENOMIC DNA]</scope>
    <source>
        <strain evidence="3 4">CFAM-422</strain>
    </source>
</reference>
<dbReference type="PANTHER" id="PTHR35391">
    <property type="entry name" value="C2H2-TYPE DOMAIN-CONTAINING PROTEIN-RELATED"/>
    <property type="match status" value="1"/>
</dbReference>
<feature type="compositionally biased region" description="Polar residues" evidence="1">
    <location>
        <begin position="621"/>
        <end position="637"/>
    </location>
</feature>
<feature type="compositionally biased region" description="Acidic residues" evidence="1">
    <location>
        <begin position="503"/>
        <end position="518"/>
    </location>
</feature>
<dbReference type="EMBL" id="QLNT01000002">
    <property type="protein sequence ID" value="KAF3076130.1"/>
    <property type="molecule type" value="Genomic_DNA"/>
</dbReference>
<feature type="region of interest" description="Disordered" evidence="1">
    <location>
        <begin position="460"/>
        <end position="523"/>
    </location>
</feature>
<dbReference type="AlphaFoldDB" id="A0A9P4XP94"/>
<organism evidence="3 4">
    <name type="scientific">Trichoderma lentiforme</name>
    <dbReference type="NCBI Taxonomy" id="1567552"/>
    <lineage>
        <taxon>Eukaryota</taxon>
        <taxon>Fungi</taxon>
        <taxon>Dikarya</taxon>
        <taxon>Ascomycota</taxon>
        <taxon>Pezizomycotina</taxon>
        <taxon>Sordariomycetes</taxon>
        <taxon>Hypocreomycetidae</taxon>
        <taxon>Hypocreales</taxon>
        <taxon>Hypocreaceae</taxon>
        <taxon>Trichoderma</taxon>
    </lineage>
</organism>
<name>A0A9P4XP94_9HYPO</name>
<feature type="region of interest" description="Disordered" evidence="1">
    <location>
        <begin position="621"/>
        <end position="693"/>
    </location>
</feature>
<accession>A0A9P4XP94</accession>
<dbReference type="Proteomes" id="UP000801864">
    <property type="component" value="Unassembled WGS sequence"/>
</dbReference>
<evidence type="ECO:0000313" key="3">
    <source>
        <dbReference type="EMBL" id="KAF3076130.1"/>
    </source>
</evidence>
<dbReference type="InterPro" id="IPR058925">
    <property type="entry name" value="zf-C2H2_AcuF"/>
</dbReference>
<evidence type="ECO:0000313" key="4">
    <source>
        <dbReference type="Proteomes" id="UP000801864"/>
    </source>
</evidence>
<keyword evidence="4" id="KW-1185">Reference proteome</keyword>
<dbReference type="Pfam" id="PF26082">
    <property type="entry name" value="zf-C2H2_AcuF"/>
    <property type="match status" value="1"/>
</dbReference>
<dbReference type="PANTHER" id="PTHR35391:SF7">
    <property type="entry name" value="C2H2-TYPE DOMAIN-CONTAINING PROTEIN"/>
    <property type="match status" value="1"/>
</dbReference>